<dbReference type="PANTHER" id="PTHR33067">
    <property type="entry name" value="RNA-DIRECTED DNA POLYMERASE-RELATED"/>
    <property type="match status" value="1"/>
</dbReference>
<comment type="caution">
    <text evidence="2">The sequence shown here is derived from an EMBL/GenBank/DDBJ whole genome shotgun (WGS) entry which is preliminary data.</text>
</comment>
<organism evidence="2 3">
    <name type="scientific">Lolium multiflorum</name>
    <name type="common">Italian ryegrass</name>
    <name type="synonym">Lolium perenne subsp. multiflorum</name>
    <dbReference type="NCBI Taxonomy" id="4521"/>
    <lineage>
        <taxon>Eukaryota</taxon>
        <taxon>Viridiplantae</taxon>
        <taxon>Streptophyta</taxon>
        <taxon>Embryophyta</taxon>
        <taxon>Tracheophyta</taxon>
        <taxon>Spermatophyta</taxon>
        <taxon>Magnoliopsida</taxon>
        <taxon>Liliopsida</taxon>
        <taxon>Poales</taxon>
        <taxon>Poaceae</taxon>
        <taxon>BOP clade</taxon>
        <taxon>Pooideae</taxon>
        <taxon>Poodae</taxon>
        <taxon>Poeae</taxon>
        <taxon>Poeae Chloroplast Group 2 (Poeae type)</taxon>
        <taxon>Loliodinae</taxon>
        <taxon>Loliinae</taxon>
        <taxon>Lolium</taxon>
    </lineage>
</organism>
<dbReference type="CDD" id="cd00303">
    <property type="entry name" value="retropepsin_like"/>
    <property type="match status" value="1"/>
</dbReference>
<evidence type="ECO:0000313" key="3">
    <source>
        <dbReference type="Proteomes" id="UP001231189"/>
    </source>
</evidence>
<sequence length="566" mass="62389">MVRPLAPPLDLPFRLLKASVTKPPVPRATIRKTFRDAANADPISGDPEDAPAPRREGNHLPEDSTPPWSPLEFHVGAGIPGVAPHYIPPPSTFNVLLDSYWFDKHWFLTEGNLLLNSPPGLEAMLKEFISTQTAFNKSVEEKLGKIDILASKVDSLAADVDLLKSKVLPNENHHNKIVTTANAIQVRINENIRLMAELRARWDREENEKLAKEKNVAKVWTITTTSNANATHVAAPPTNTNKRIGVSNVSTSNAKREKLPEMLKLETACDKAAEIFSNIGDDDPISLDYNGLNFDDCHISEVIKFLQKLAKSPNASTINLAFTHHITNALIKAREEKLEREASIPKKLEDGWEPIIKMKVKDFDCNALCDIGASISVMPKKIYNMLDLPPLKNCYLDVNLADHSTKKPLGKVDNVRIINNNLVPADFVVLDIECNASCPIILGRPFLRTVGAIIDMKEAHEIIVLRYMGEMNHIATGTAPSLDGELLLLMGSGDEDGGGDGSVSMEKPSGHSPLRQRAGTEILSPILASRWRRLGKVSWFSSNDRFSIQGLYIGEEAAQRVGGDET</sequence>
<dbReference type="AlphaFoldDB" id="A0AAD8TUT2"/>
<dbReference type="InterPro" id="IPR021109">
    <property type="entry name" value="Peptidase_aspartic_dom_sf"/>
</dbReference>
<dbReference type="PANTHER" id="PTHR33067:SF31">
    <property type="entry name" value="RNA-DIRECTED DNA POLYMERASE"/>
    <property type="match status" value="1"/>
</dbReference>
<gene>
    <name evidence="2" type="ORF">QYE76_011113</name>
</gene>
<protein>
    <submittedName>
        <fullName evidence="2">Uncharacterized protein</fullName>
    </submittedName>
</protein>
<accession>A0AAD8TUT2</accession>
<keyword evidence="3" id="KW-1185">Reference proteome</keyword>
<reference evidence="2" key="1">
    <citation type="submission" date="2023-07" db="EMBL/GenBank/DDBJ databases">
        <title>A chromosome-level genome assembly of Lolium multiflorum.</title>
        <authorList>
            <person name="Chen Y."/>
            <person name="Copetti D."/>
            <person name="Kolliker R."/>
            <person name="Studer B."/>
        </authorList>
    </citation>
    <scope>NUCLEOTIDE SEQUENCE</scope>
    <source>
        <strain evidence="2">02402/16</strain>
        <tissue evidence="2">Leaf</tissue>
    </source>
</reference>
<feature type="region of interest" description="Disordered" evidence="1">
    <location>
        <begin position="27"/>
        <end position="66"/>
    </location>
</feature>
<feature type="compositionally biased region" description="Basic and acidic residues" evidence="1">
    <location>
        <begin position="51"/>
        <end position="62"/>
    </location>
</feature>
<dbReference type="Gene3D" id="2.40.70.10">
    <property type="entry name" value="Acid Proteases"/>
    <property type="match status" value="1"/>
</dbReference>
<dbReference type="Proteomes" id="UP001231189">
    <property type="component" value="Unassembled WGS sequence"/>
</dbReference>
<dbReference type="EMBL" id="JAUUTY010000001">
    <property type="protein sequence ID" value="KAK1694416.1"/>
    <property type="molecule type" value="Genomic_DNA"/>
</dbReference>
<feature type="region of interest" description="Disordered" evidence="1">
    <location>
        <begin position="496"/>
        <end position="515"/>
    </location>
</feature>
<dbReference type="SUPFAM" id="SSF50630">
    <property type="entry name" value="Acid proteases"/>
    <property type="match status" value="1"/>
</dbReference>
<evidence type="ECO:0000313" key="2">
    <source>
        <dbReference type="EMBL" id="KAK1694416.1"/>
    </source>
</evidence>
<proteinExistence type="predicted"/>
<name>A0AAD8TUT2_LOLMU</name>
<evidence type="ECO:0000256" key="1">
    <source>
        <dbReference type="SAM" id="MobiDB-lite"/>
    </source>
</evidence>